<evidence type="ECO:0000256" key="1">
    <source>
        <dbReference type="ARBA" id="ARBA00022729"/>
    </source>
</evidence>
<keyword evidence="5" id="KW-1185">Reference proteome</keyword>
<reference evidence="4" key="1">
    <citation type="submission" date="2020-11" db="EMBL/GenBank/DDBJ databases">
        <title>Kefir isolates.</title>
        <authorList>
            <person name="Marcisauskas S."/>
            <person name="Kim Y."/>
            <person name="Blasche S."/>
        </authorList>
    </citation>
    <scope>NUCLEOTIDE SEQUENCE</scope>
    <source>
        <strain evidence="4">Olga-1</strain>
    </source>
</reference>
<dbReference type="InterPro" id="IPR025928">
    <property type="entry name" value="Flocculin_t3_rpt"/>
</dbReference>
<evidence type="ECO:0000313" key="4">
    <source>
        <dbReference type="EMBL" id="KAG0686277.1"/>
    </source>
</evidence>
<evidence type="ECO:0000313" key="5">
    <source>
        <dbReference type="Proteomes" id="UP000697127"/>
    </source>
</evidence>
<feature type="non-terminal residue" evidence="4">
    <location>
        <position position="1"/>
    </location>
</feature>
<dbReference type="EMBL" id="PUHW01000663">
    <property type="protein sequence ID" value="KAG0686277.1"/>
    <property type="molecule type" value="Genomic_DNA"/>
</dbReference>
<gene>
    <name evidence="4" type="ORF">C6P40_004646</name>
</gene>
<dbReference type="AlphaFoldDB" id="A0A9P6WG29"/>
<keyword evidence="2" id="KW-0325">Glycoprotein</keyword>
<feature type="non-terminal residue" evidence="4">
    <location>
        <position position="155"/>
    </location>
</feature>
<feature type="region of interest" description="Disordered" evidence="3">
    <location>
        <begin position="87"/>
        <end position="109"/>
    </location>
</feature>
<sequence>TLSTFGTITVGQTITQVITSCSDNACSEHTISAIASVAVTTVGTTVSSYITYCPFADSAFNFTQTSVVATEIISSCSDGECTKLNTQDTLNPTATTTSSNIDNSEPTSVQTYSSVEQLTISSISSSTKASSVSLTVATYQGEGSQLKTGTVTILM</sequence>
<dbReference type="Pfam" id="PF13928">
    <property type="entry name" value="Flocculin_t3"/>
    <property type="match status" value="1"/>
</dbReference>
<evidence type="ECO:0000256" key="2">
    <source>
        <dbReference type="ARBA" id="ARBA00023180"/>
    </source>
</evidence>
<accession>A0A9P6WG29</accession>
<organism evidence="4 5">
    <name type="scientific">Pichia californica</name>
    <dbReference type="NCBI Taxonomy" id="460514"/>
    <lineage>
        <taxon>Eukaryota</taxon>
        <taxon>Fungi</taxon>
        <taxon>Dikarya</taxon>
        <taxon>Ascomycota</taxon>
        <taxon>Saccharomycotina</taxon>
        <taxon>Pichiomycetes</taxon>
        <taxon>Pichiales</taxon>
        <taxon>Pichiaceae</taxon>
        <taxon>Pichia</taxon>
    </lineage>
</organism>
<evidence type="ECO:0000256" key="3">
    <source>
        <dbReference type="SAM" id="MobiDB-lite"/>
    </source>
</evidence>
<protein>
    <submittedName>
        <fullName evidence="4">Uncharacterized protein</fullName>
    </submittedName>
</protein>
<keyword evidence="1" id="KW-0732">Signal</keyword>
<name>A0A9P6WG29_9ASCO</name>
<proteinExistence type="predicted"/>
<comment type="caution">
    <text evidence="4">The sequence shown here is derived from an EMBL/GenBank/DDBJ whole genome shotgun (WGS) entry which is preliminary data.</text>
</comment>
<dbReference type="Proteomes" id="UP000697127">
    <property type="component" value="Unassembled WGS sequence"/>
</dbReference>